<name>A0A2T0BN57_9CLOT</name>
<gene>
    <name evidence="9" type="primary">ssuC_7</name>
    <name evidence="9" type="ORF">CLLU_16850</name>
</gene>
<evidence type="ECO:0000256" key="6">
    <source>
        <dbReference type="ARBA" id="ARBA00023136"/>
    </source>
</evidence>
<dbReference type="RefSeq" id="WP_106009288.1">
    <property type="nucleotide sequence ID" value="NZ_JALCPJ010000028.1"/>
</dbReference>
<evidence type="ECO:0000313" key="10">
    <source>
        <dbReference type="Proteomes" id="UP000237798"/>
    </source>
</evidence>
<keyword evidence="3" id="KW-1003">Cell membrane</keyword>
<feature type="transmembrane region" description="Helical" evidence="7">
    <location>
        <begin position="65"/>
        <end position="88"/>
    </location>
</feature>
<evidence type="ECO:0000256" key="4">
    <source>
        <dbReference type="ARBA" id="ARBA00022692"/>
    </source>
</evidence>
<dbReference type="AlphaFoldDB" id="A0A2T0BN57"/>
<dbReference type="PANTHER" id="PTHR30151:SF0">
    <property type="entry name" value="ABC TRANSPORTER PERMEASE PROTEIN MJ0413-RELATED"/>
    <property type="match status" value="1"/>
</dbReference>
<dbReference type="InterPro" id="IPR000515">
    <property type="entry name" value="MetI-like"/>
</dbReference>
<evidence type="ECO:0000313" key="9">
    <source>
        <dbReference type="EMBL" id="PRR85309.1"/>
    </source>
</evidence>
<proteinExistence type="inferred from homology"/>
<sequence>MKISITVETRIIKKICILLFWLFIWELCSLFINNSLILPSPLQVLKTLFVLMKEAYFWQSVFSSVIRVISGILISIIVGVVFGVAAGLNEFVEELLNPLIITMKATPVMSIIIIALLWFNSSHVVVFTAILICFPIVYTNVIQGIKSVDERLIQMAQVYRVKQKYLLKDIYIPGIKNYIISGILMCLGIGWKVSVASEVLSTPNNSIGLNLLNSKTTLETPELFAWTIVVVILSFTFEWIFKLYLRAKK</sequence>
<evidence type="ECO:0000256" key="1">
    <source>
        <dbReference type="ARBA" id="ARBA00004651"/>
    </source>
</evidence>
<feature type="domain" description="ABC transmembrane type-1" evidence="8">
    <location>
        <begin position="61"/>
        <end position="241"/>
    </location>
</feature>
<dbReference type="CDD" id="cd06261">
    <property type="entry name" value="TM_PBP2"/>
    <property type="match status" value="1"/>
</dbReference>
<comment type="similarity">
    <text evidence="7">Belongs to the binding-protein-dependent transport system permease family.</text>
</comment>
<dbReference type="SUPFAM" id="SSF161098">
    <property type="entry name" value="MetI-like"/>
    <property type="match status" value="1"/>
</dbReference>
<protein>
    <submittedName>
        <fullName evidence="9">Putative aliphatic sulfonates transport permease protein SsuC</fullName>
    </submittedName>
</protein>
<dbReference type="GO" id="GO:0005886">
    <property type="term" value="C:plasma membrane"/>
    <property type="evidence" value="ECO:0007669"/>
    <property type="project" value="UniProtKB-SubCell"/>
</dbReference>
<dbReference type="PROSITE" id="PS50928">
    <property type="entry name" value="ABC_TM1"/>
    <property type="match status" value="1"/>
</dbReference>
<keyword evidence="2 7" id="KW-0813">Transport</keyword>
<evidence type="ECO:0000256" key="3">
    <source>
        <dbReference type="ARBA" id="ARBA00022475"/>
    </source>
</evidence>
<evidence type="ECO:0000259" key="8">
    <source>
        <dbReference type="PROSITE" id="PS50928"/>
    </source>
</evidence>
<dbReference type="EMBL" id="PVXP01000019">
    <property type="protein sequence ID" value="PRR85309.1"/>
    <property type="molecule type" value="Genomic_DNA"/>
</dbReference>
<dbReference type="PANTHER" id="PTHR30151">
    <property type="entry name" value="ALKANE SULFONATE ABC TRANSPORTER-RELATED, MEMBRANE SUBUNIT"/>
    <property type="match status" value="1"/>
</dbReference>
<keyword evidence="5 7" id="KW-1133">Transmembrane helix</keyword>
<accession>A0A2T0BN57</accession>
<dbReference type="Proteomes" id="UP000237798">
    <property type="component" value="Unassembled WGS sequence"/>
</dbReference>
<keyword evidence="6 7" id="KW-0472">Membrane</keyword>
<keyword evidence="10" id="KW-1185">Reference proteome</keyword>
<comment type="caution">
    <text evidence="9">The sequence shown here is derived from an EMBL/GenBank/DDBJ whole genome shotgun (WGS) entry which is preliminary data.</text>
</comment>
<feature type="transmembrane region" description="Helical" evidence="7">
    <location>
        <begin position="95"/>
        <end position="119"/>
    </location>
</feature>
<feature type="transmembrane region" description="Helical" evidence="7">
    <location>
        <begin position="125"/>
        <end position="145"/>
    </location>
</feature>
<feature type="transmembrane region" description="Helical" evidence="7">
    <location>
        <begin position="223"/>
        <end position="245"/>
    </location>
</feature>
<dbReference type="InterPro" id="IPR035906">
    <property type="entry name" value="MetI-like_sf"/>
</dbReference>
<comment type="subcellular location">
    <subcellularLocation>
        <location evidence="1 7">Cell membrane</location>
        <topology evidence="1 7">Multi-pass membrane protein</topology>
    </subcellularLocation>
</comment>
<reference evidence="9 10" key="1">
    <citation type="submission" date="2018-03" db="EMBL/GenBank/DDBJ databases">
        <title>Genome sequence of Clostridium luticellarii DSM 29923.</title>
        <authorList>
            <person name="Poehlein A."/>
            <person name="Daniel R."/>
        </authorList>
    </citation>
    <scope>NUCLEOTIDE SEQUENCE [LARGE SCALE GENOMIC DNA]</scope>
    <source>
        <strain evidence="9 10">DSM 29923</strain>
    </source>
</reference>
<feature type="transmembrane region" description="Helical" evidence="7">
    <location>
        <begin position="12"/>
        <end position="32"/>
    </location>
</feature>
<evidence type="ECO:0000256" key="7">
    <source>
        <dbReference type="RuleBase" id="RU363032"/>
    </source>
</evidence>
<keyword evidence="4 7" id="KW-0812">Transmembrane</keyword>
<evidence type="ECO:0000256" key="2">
    <source>
        <dbReference type="ARBA" id="ARBA00022448"/>
    </source>
</evidence>
<dbReference type="OrthoDB" id="308958at2"/>
<evidence type="ECO:0000256" key="5">
    <source>
        <dbReference type="ARBA" id="ARBA00022989"/>
    </source>
</evidence>
<dbReference type="Gene3D" id="1.10.3720.10">
    <property type="entry name" value="MetI-like"/>
    <property type="match status" value="1"/>
</dbReference>
<dbReference type="GO" id="GO:0055085">
    <property type="term" value="P:transmembrane transport"/>
    <property type="evidence" value="ECO:0007669"/>
    <property type="project" value="InterPro"/>
</dbReference>
<organism evidence="9 10">
    <name type="scientific">Clostridium luticellarii</name>
    <dbReference type="NCBI Taxonomy" id="1691940"/>
    <lineage>
        <taxon>Bacteria</taxon>
        <taxon>Bacillati</taxon>
        <taxon>Bacillota</taxon>
        <taxon>Clostridia</taxon>
        <taxon>Eubacteriales</taxon>
        <taxon>Clostridiaceae</taxon>
        <taxon>Clostridium</taxon>
    </lineage>
</organism>
<feature type="transmembrane region" description="Helical" evidence="7">
    <location>
        <begin position="170"/>
        <end position="191"/>
    </location>
</feature>
<dbReference type="Pfam" id="PF00528">
    <property type="entry name" value="BPD_transp_1"/>
    <property type="match status" value="1"/>
</dbReference>